<dbReference type="KEGG" id="kcm:ABWK59_31490"/>
<organism evidence="4">
    <name type="scientific">Kitasatospora camelliae</name>
    <dbReference type="NCBI Taxonomy" id="3156397"/>
    <lineage>
        <taxon>Bacteria</taxon>
        <taxon>Bacillati</taxon>
        <taxon>Actinomycetota</taxon>
        <taxon>Actinomycetes</taxon>
        <taxon>Kitasatosporales</taxon>
        <taxon>Streptomycetaceae</taxon>
        <taxon>Kitasatospora</taxon>
    </lineage>
</organism>
<reference evidence="4" key="1">
    <citation type="submission" date="2024-06" db="EMBL/GenBank/DDBJ databases">
        <title>The genome sequences of Kitasatospora sp. strain HUAS MG31.</title>
        <authorList>
            <person name="Mo P."/>
        </authorList>
    </citation>
    <scope>NUCLEOTIDE SEQUENCE</scope>
    <source>
        <strain evidence="4">HUAS MG31</strain>
    </source>
</reference>
<evidence type="ECO:0000259" key="2">
    <source>
        <dbReference type="Pfam" id="PF11258"/>
    </source>
</evidence>
<dbReference type="InterPro" id="IPR035328">
    <property type="entry name" value="DUF3048_C"/>
</dbReference>
<name>A0AAU8K4W7_9ACTN</name>
<gene>
    <name evidence="4" type="ORF">ABWK59_31490</name>
</gene>
<sequence length="365" mass="37650">MNAFERVRARWDTASSGQRAAAVLIAGCAALLAVVLAAVLTAGGPARSPAAPSPTTAAATPESPQGTPGPTGDTGTPTPGVSPLTGLPGETGRILAVKVDNVVNARPQTGLNSADVVYAIEVEGGISRFLAVFDSGHLPARDTIGPVRSARETDLPLLQQYGKVDFVYSGAQSRFLPVLAAADVYNASPAEVGGAFFRGSENVAPYNEYVVPSEVLAALPDSAPARDVGFRFGDAPAGGVPTQSFTARMPAATFTFTWSPEEGRYLVSMDGRPGATRDAGRLGAPTIVVQKVAGTTSPMGLKDSAGQLVPYAPTVGSGEAVVLRDGMAYQGSWSRPDPAAGTEFTFAGQRMPFHPGQVWVVLEPR</sequence>
<dbReference type="Pfam" id="PF11258">
    <property type="entry name" value="DUF3048"/>
    <property type="match status" value="1"/>
</dbReference>
<dbReference type="RefSeq" id="WP_354644061.1">
    <property type="nucleotide sequence ID" value="NZ_CP159872.1"/>
</dbReference>
<protein>
    <submittedName>
        <fullName evidence="4">DUF3048 domain-containing protein</fullName>
    </submittedName>
</protein>
<feature type="region of interest" description="Disordered" evidence="1">
    <location>
        <begin position="45"/>
        <end position="87"/>
    </location>
</feature>
<dbReference type="EMBL" id="CP159872">
    <property type="protein sequence ID" value="XCM83126.1"/>
    <property type="molecule type" value="Genomic_DNA"/>
</dbReference>
<dbReference type="Pfam" id="PF17479">
    <property type="entry name" value="DUF3048_C"/>
    <property type="match status" value="1"/>
</dbReference>
<evidence type="ECO:0000259" key="3">
    <source>
        <dbReference type="Pfam" id="PF17479"/>
    </source>
</evidence>
<feature type="domain" description="DUF3048" evidence="3">
    <location>
        <begin position="251"/>
        <end position="360"/>
    </location>
</feature>
<evidence type="ECO:0000256" key="1">
    <source>
        <dbReference type="SAM" id="MobiDB-lite"/>
    </source>
</evidence>
<feature type="compositionally biased region" description="Low complexity" evidence="1">
    <location>
        <begin position="45"/>
        <end position="79"/>
    </location>
</feature>
<dbReference type="SUPFAM" id="SSF159774">
    <property type="entry name" value="YerB-like"/>
    <property type="match status" value="1"/>
</dbReference>
<dbReference type="InterPro" id="IPR023158">
    <property type="entry name" value="YerB-like_sf"/>
</dbReference>
<proteinExistence type="predicted"/>
<accession>A0AAU8K4W7</accession>
<dbReference type="Gene3D" id="3.50.90.10">
    <property type="entry name" value="YerB-like"/>
    <property type="match status" value="1"/>
</dbReference>
<feature type="domain" description="DUF3048" evidence="2">
    <location>
        <begin position="84"/>
        <end position="221"/>
    </location>
</feature>
<evidence type="ECO:0000313" key="4">
    <source>
        <dbReference type="EMBL" id="XCM83126.1"/>
    </source>
</evidence>
<dbReference type="InterPro" id="IPR021416">
    <property type="entry name" value="DUF3048_N"/>
</dbReference>
<dbReference type="AlphaFoldDB" id="A0AAU8K4W7"/>